<dbReference type="PANTHER" id="PTHR34374">
    <property type="entry name" value="LARGE RIBOSOMAL RNA SUBUNIT ACCUMULATION PROTEIN YCED HOMOLOG 1, CHLOROPLASTIC"/>
    <property type="match status" value="1"/>
</dbReference>
<dbReference type="AlphaFoldDB" id="A0A6N2ZKI2"/>
<dbReference type="RefSeq" id="WP_024037395.1">
    <property type="nucleotide sequence ID" value="NZ_CACRUE010000012.1"/>
</dbReference>
<dbReference type="PANTHER" id="PTHR34374:SF1">
    <property type="entry name" value="LARGE RIBOSOMAL RNA SUBUNIT ACCUMULATION PROTEIN YCED HOMOLOG 1, CHLOROPLASTIC"/>
    <property type="match status" value="1"/>
</dbReference>
<dbReference type="InterPro" id="IPR003772">
    <property type="entry name" value="YceD"/>
</dbReference>
<evidence type="ECO:0000313" key="1">
    <source>
        <dbReference type="EMBL" id="VYT78220.1"/>
    </source>
</evidence>
<reference evidence="1" key="1">
    <citation type="submission" date="2019-11" db="EMBL/GenBank/DDBJ databases">
        <authorList>
            <person name="Feng L."/>
        </authorList>
    </citation>
    <scope>NUCLEOTIDE SEQUENCE</scope>
    <source>
        <strain evidence="1">IbartlettiiLFYP30</strain>
    </source>
</reference>
<dbReference type="Pfam" id="PF02620">
    <property type="entry name" value="YceD"/>
    <property type="match status" value="1"/>
</dbReference>
<accession>A0A6N2ZKI2</accession>
<sequence length="177" mass="19986">MIISLNELNKRETGKIDLNFSQKIDNISYCDNTYKLASPISLIGKISKNAKDEVHLLADVDFTLIDNCSRCLEPVEVPMSYTIDGFLVSEDFDEDSFEDYDAFIIDTDEVDLVKIIEQTLDFNLPQKVLCDEDCKGLCPKCGANLNKETCSCSETASDEDDNIDPRFAKLKDLFKND</sequence>
<evidence type="ECO:0008006" key="2">
    <source>
        <dbReference type="Google" id="ProtNLM"/>
    </source>
</evidence>
<proteinExistence type="predicted"/>
<organism evidence="1">
    <name type="scientific">Intestinibacter bartlettii</name>
    <dbReference type="NCBI Taxonomy" id="261299"/>
    <lineage>
        <taxon>Bacteria</taxon>
        <taxon>Bacillati</taxon>
        <taxon>Bacillota</taxon>
        <taxon>Clostridia</taxon>
        <taxon>Peptostreptococcales</taxon>
        <taxon>Peptostreptococcaceae</taxon>
        <taxon>Intestinibacter</taxon>
    </lineage>
</organism>
<dbReference type="EMBL" id="CACRUE010000012">
    <property type="protein sequence ID" value="VYT78220.1"/>
    <property type="molecule type" value="Genomic_DNA"/>
</dbReference>
<gene>
    <name evidence="1" type="ORF">IBLFYP30_00070</name>
</gene>
<name>A0A6N2ZKI2_9FIRM</name>
<protein>
    <recommendedName>
        <fullName evidence="2">Large ribosomal RNA subunit accumulation protein YceD</fullName>
    </recommendedName>
</protein>